<feature type="domain" description="CarD-like/TRCF RNAP-interacting" evidence="1">
    <location>
        <begin position="1"/>
        <end position="111"/>
    </location>
</feature>
<dbReference type="InterPro" id="IPR052531">
    <property type="entry name" value="CarD-like_regulator"/>
</dbReference>
<reference evidence="2" key="1">
    <citation type="submission" date="2022-06" db="EMBL/GenBank/DDBJ databases">
        <title>Genome sequencing of Brevibacillus sp. BB3-R1.</title>
        <authorList>
            <person name="Heo J."/>
            <person name="Lee D."/>
            <person name="Won M."/>
            <person name="Han B.-H."/>
            <person name="Hong S.-B."/>
            <person name="Kwon S.-W."/>
        </authorList>
    </citation>
    <scope>NUCLEOTIDE SEQUENCE</scope>
    <source>
        <strain evidence="2">BB3-R1</strain>
    </source>
</reference>
<organism evidence="2 3">
    <name type="scientific">Brevibacillus ruminantium</name>
    <dbReference type="NCBI Taxonomy" id="2950604"/>
    <lineage>
        <taxon>Bacteria</taxon>
        <taxon>Bacillati</taxon>
        <taxon>Bacillota</taxon>
        <taxon>Bacilli</taxon>
        <taxon>Bacillales</taxon>
        <taxon>Paenibacillaceae</taxon>
        <taxon>Brevibacillus</taxon>
    </lineage>
</organism>
<sequence length="159" mass="18203">MFHIGDKIFYPVHGAGVIESIVEKEFLGEKQSYYVLDMLLRELQIMVPLNKINDLHIRLVVEERTLEAVFVKLHEGEPDMSVTAAQRHRINMEKLKSGDIYEGAEVIRDLSWISRTKNLGTGDKLMLDQAQQLFISEVELVKGVDTEEASDLLKQAIHR</sequence>
<gene>
    <name evidence="2" type="ORF">NDK47_26415</name>
</gene>
<dbReference type="SMART" id="SM01058">
    <property type="entry name" value="CarD_TRCF"/>
    <property type="match status" value="1"/>
</dbReference>
<dbReference type="Gene3D" id="2.40.10.170">
    <property type="match status" value="1"/>
</dbReference>
<dbReference type="InterPro" id="IPR003711">
    <property type="entry name" value="CarD-like/TRCF_RID"/>
</dbReference>
<dbReference type="Gene3D" id="1.20.58.1290">
    <property type="entry name" value="CarD-like, C-terminal domain"/>
    <property type="match status" value="1"/>
</dbReference>
<dbReference type="Pfam" id="PF21095">
    <property type="entry name" value="CarD_C"/>
    <property type="match status" value="1"/>
</dbReference>
<evidence type="ECO:0000313" key="2">
    <source>
        <dbReference type="EMBL" id="USG65592.1"/>
    </source>
</evidence>
<keyword evidence="3" id="KW-1185">Reference proteome</keyword>
<dbReference type="Proteomes" id="UP001056500">
    <property type="component" value="Chromosome"/>
</dbReference>
<dbReference type="Pfam" id="PF02559">
    <property type="entry name" value="CarD_TRCF_RID"/>
    <property type="match status" value="1"/>
</dbReference>
<dbReference type="EMBL" id="CP098755">
    <property type="protein sequence ID" value="USG65592.1"/>
    <property type="molecule type" value="Genomic_DNA"/>
</dbReference>
<dbReference type="RefSeq" id="WP_251872676.1">
    <property type="nucleotide sequence ID" value="NZ_CP098755.1"/>
</dbReference>
<dbReference type="InterPro" id="IPR042215">
    <property type="entry name" value="CarD-like_C"/>
</dbReference>
<dbReference type="InterPro" id="IPR048792">
    <property type="entry name" value="CarD_C"/>
</dbReference>
<evidence type="ECO:0000259" key="1">
    <source>
        <dbReference type="SMART" id="SM01058"/>
    </source>
</evidence>
<name>A0ABY4WEL1_9BACL</name>
<evidence type="ECO:0000313" key="3">
    <source>
        <dbReference type="Proteomes" id="UP001056500"/>
    </source>
</evidence>
<proteinExistence type="predicted"/>
<dbReference type="InterPro" id="IPR036101">
    <property type="entry name" value="CarD-like/TRCF_RID_sf"/>
</dbReference>
<dbReference type="PANTHER" id="PTHR38447:SF1">
    <property type="entry name" value="RNA POLYMERASE-BINDING TRANSCRIPTION FACTOR CARD"/>
    <property type="match status" value="1"/>
</dbReference>
<dbReference type="PANTHER" id="PTHR38447">
    <property type="entry name" value="TRANSCRIPTION FACTOR YDEB-RELATED"/>
    <property type="match status" value="1"/>
</dbReference>
<accession>A0ABY4WEL1</accession>
<dbReference type="SUPFAM" id="SSF141259">
    <property type="entry name" value="CarD-like"/>
    <property type="match status" value="1"/>
</dbReference>
<protein>
    <submittedName>
        <fullName evidence="2">CarD family transcriptional regulator</fullName>
    </submittedName>
</protein>